<dbReference type="NCBIfam" id="TIGR01344">
    <property type="entry name" value="malate_syn_A"/>
    <property type="match status" value="1"/>
</dbReference>
<dbReference type="EMBL" id="UINC01029366">
    <property type="protein sequence ID" value="SVB11956.1"/>
    <property type="molecule type" value="Genomic_DNA"/>
</dbReference>
<dbReference type="InterPro" id="IPR011076">
    <property type="entry name" value="Malate_synth_sf"/>
</dbReference>
<dbReference type="GO" id="GO:0005737">
    <property type="term" value="C:cytoplasm"/>
    <property type="evidence" value="ECO:0007669"/>
    <property type="project" value="TreeGrafter"/>
</dbReference>
<evidence type="ECO:0000256" key="3">
    <source>
        <dbReference type="ARBA" id="ARBA00022435"/>
    </source>
</evidence>
<protein>
    <recommendedName>
        <fullName evidence="2">malate synthase</fullName>
        <ecNumber evidence="2">2.3.3.9</ecNumber>
    </recommendedName>
</protein>
<evidence type="ECO:0000256" key="6">
    <source>
        <dbReference type="ARBA" id="ARBA00047918"/>
    </source>
</evidence>
<evidence type="ECO:0000313" key="10">
    <source>
        <dbReference type="EMBL" id="SVB11956.1"/>
    </source>
</evidence>
<evidence type="ECO:0000256" key="4">
    <source>
        <dbReference type="ARBA" id="ARBA00022532"/>
    </source>
</evidence>
<dbReference type="InterPro" id="IPR048356">
    <property type="entry name" value="MS_N"/>
</dbReference>
<feature type="domain" description="Malate synthase N-terminal" evidence="8">
    <location>
        <begin position="14"/>
        <end position="64"/>
    </location>
</feature>
<comment type="similarity">
    <text evidence="1">Belongs to the malate synthase family.</text>
</comment>
<comment type="catalytic activity">
    <reaction evidence="6">
        <text>glyoxylate + acetyl-CoA + H2O = (S)-malate + CoA + H(+)</text>
        <dbReference type="Rhea" id="RHEA:18181"/>
        <dbReference type="ChEBI" id="CHEBI:15377"/>
        <dbReference type="ChEBI" id="CHEBI:15378"/>
        <dbReference type="ChEBI" id="CHEBI:15589"/>
        <dbReference type="ChEBI" id="CHEBI:36655"/>
        <dbReference type="ChEBI" id="CHEBI:57287"/>
        <dbReference type="ChEBI" id="CHEBI:57288"/>
        <dbReference type="EC" id="2.3.3.9"/>
    </reaction>
</comment>
<dbReference type="InterPro" id="IPR001465">
    <property type="entry name" value="Malate_synthase_TIM"/>
</dbReference>
<gene>
    <name evidence="10" type="ORF">METZ01_LOCUS164810</name>
</gene>
<dbReference type="SUPFAM" id="SSF51645">
    <property type="entry name" value="Malate synthase G"/>
    <property type="match status" value="1"/>
</dbReference>
<dbReference type="Pfam" id="PF20656">
    <property type="entry name" value="MS_N"/>
    <property type="match status" value="1"/>
</dbReference>
<dbReference type="AlphaFoldDB" id="A0A382BDT2"/>
<dbReference type="GO" id="GO:0006099">
    <property type="term" value="P:tricarboxylic acid cycle"/>
    <property type="evidence" value="ECO:0007669"/>
    <property type="project" value="UniProtKB-KW"/>
</dbReference>
<dbReference type="PANTHER" id="PTHR42902:SF1">
    <property type="entry name" value="MALATE SYNTHASE 1-RELATED"/>
    <property type="match status" value="1"/>
</dbReference>
<keyword evidence="3" id="KW-0329">Glyoxylate bypass</keyword>
<dbReference type="PROSITE" id="PS00510">
    <property type="entry name" value="MALATE_SYNTHASE"/>
    <property type="match status" value="1"/>
</dbReference>
<dbReference type="PANTHER" id="PTHR42902">
    <property type="entry name" value="MALATE SYNTHASE"/>
    <property type="match status" value="1"/>
</dbReference>
<evidence type="ECO:0000256" key="2">
    <source>
        <dbReference type="ARBA" id="ARBA00012636"/>
    </source>
</evidence>
<dbReference type="InterPro" id="IPR019830">
    <property type="entry name" value="Malate_synthase_CS"/>
</dbReference>
<evidence type="ECO:0000256" key="1">
    <source>
        <dbReference type="ARBA" id="ARBA00006394"/>
    </source>
</evidence>
<dbReference type="Pfam" id="PF20659">
    <property type="entry name" value="MS_C"/>
    <property type="match status" value="1"/>
</dbReference>
<accession>A0A382BDT2</accession>
<dbReference type="EC" id="2.3.3.9" evidence="2"/>
<dbReference type="GO" id="GO:0006097">
    <property type="term" value="P:glyoxylate cycle"/>
    <property type="evidence" value="ECO:0007669"/>
    <property type="project" value="UniProtKB-KW"/>
</dbReference>
<evidence type="ECO:0000259" key="9">
    <source>
        <dbReference type="Pfam" id="PF20659"/>
    </source>
</evidence>
<dbReference type="GO" id="GO:0004474">
    <property type="term" value="F:malate synthase activity"/>
    <property type="evidence" value="ECO:0007669"/>
    <property type="project" value="UniProtKB-EC"/>
</dbReference>
<organism evidence="10">
    <name type="scientific">marine metagenome</name>
    <dbReference type="NCBI Taxonomy" id="408172"/>
    <lineage>
        <taxon>unclassified sequences</taxon>
        <taxon>metagenomes</taxon>
        <taxon>ecological metagenomes</taxon>
    </lineage>
</organism>
<proteinExistence type="inferred from homology"/>
<dbReference type="Pfam" id="PF01274">
    <property type="entry name" value="MS_TIM-barrel"/>
    <property type="match status" value="1"/>
</dbReference>
<dbReference type="InterPro" id="IPR006252">
    <property type="entry name" value="Malate_synthA"/>
</dbReference>
<dbReference type="Gene3D" id="3.20.20.360">
    <property type="entry name" value="Malate synthase, domain 3"/>
    <property type="match status" value="1"/>
</dbReference>
<dbReference type="Gene3D" id="1.20.1220.12">
    <property type="entry name" value="Malate synthase, domain III"/>
    <property type="match status" value="1"/>
</dbReference>
<dbReference type="InterPro" id="IPR046363">
    <property type="entry name" value="MS_N_TIM-barrel_dom"/>
</dbReference>
<evidence type="ECO:0000259" key="8">
    <source>
        <dbReference type="Pfam" id="PF20656"/>
    </source>
</evidence>
<feature type="domain" description="Malate synthase C-terminal" evidence="9">
    <location>
        <begin position="414"/>
        <end position="533"/>
    </location>
</feature>
<dbReference type="InterPro" id="IPR044856">
    <property type="entry name" value="Malate_synth_C_sf"/>
</dbReference>
<keyword evidence="5" id="KW-0808">Transferase</keyword>
<feature type="non-terminal residue" evidence="10">
    <location>
        <position position="1"/>
    </location>
</feature>
<name>A0A382BDT2_9ZZZZ</name>
<evidence type="ECO:0000256" key="5">
    <source>
        <dbReference type="ARBA" id="ARBA00022679"/>
    </source>
</evidence>
<dbReference type="FunFam" id="1.20.1220.12:FF:000001">
    <property type="entry name" value="Malate synthase"/>
    <property type="match status" value="1"/>
</dbReference>
<keyword evidence="4" id="KW-0816">Tricarboxylic acid cycle</keyword>
<reference evidence="10" key="1">
    <citation type="submission" date="2018-05" db="EMBL/GenBank/DDBJ databases">
        <authorList>
            <person name="Lanie J.A."/>
            <person name="Ng W.-L."/>
            <person name="Kazmierczak K.M."/>
            <person name="Andrzejewski T.M."/>
            <person name="Davidsen T.M."/>
            <person name="Wayne K.J."/>
            <person name="Tettelin H."/>
            <person name="Glass J.I."/>
            <person name="Rusch D."/>
            <person name="Podicherti R."/>
            <person name="Tsui H.-C.T."/>
            <person name="Winkler M.E."/>
        </authorList>
    </citation>
    <scope>NUCLEOTIDE SEQUENCE</scope>
</reference>
<evidence type="ECO:0000259" key="7">
    <source>
        <dbReference type="Pfam" id="PF01274"/>
    </source>
</evidence>
<feature type="domain" description="Malate synthase TIM barrel" evidence="7">
    <location>
        <begin position="157"/>
        <end position="401"/>
    </location>
</feature>
<dbReference type="CDD" id="cd00727">
    <property type="entry name" value="malate_synt_A"/>
    <property type="match status" value="1"/>
</dbReference>
<dbReference type="InterPro" id="IPR048355">
    <property type="entry name" value="MS_C"/>
</dbReference>
<sequence>VKHSYKIHPIESSQIKEFLSDECLEFVMELHTLFNSQRIHLLSERNKIQQKLDSGWTPDFLYETRQIRESAWTILSTPDDLLDRRVEITGPPVRKMIINALNSGAKTFMADFEDSLSPTWKNLLEGQFYLHQANKKTIDFTDLKNGKEYKLIDKPAVLIVRPRGWHLPEKNFLVNNDEISGSLFDFGVYFFHNHKILLNNGTGPYFYLPKLENHKEARLWSEVFKFSEEKFNLSKGTIKATVLIETILAAFEMDEILYELRDNIVGLNCGRWDYIFSFIKKFRNNKEFILPDRSLVSMRVHFMKSYSELLIQTCHKRRAHAIGGMAAQIPIKGDEEKNKKSLQKVYDDKLIEVYNGHDGTWVAHPDLVPIAKEVFDAQLEYPCQLGNKREDVQISQQDLLKLPVKTAGGRVGIITEKGICININVGVLYLEAWIRGNGCVPLYNLMEDAATAEISRAQIWQWIKHGSKTVEGKQITKEYFNKLLEEELQKIKSMIGKENYNNGKFKEASDIFNTISTSDNFEEFLTLPAYKLI</sequence>
<dbReference type="FunFam" id="3.20.20.360:FF:000001">
    <property type="entry name" value="Malate synthase"/>
    <property type="match status" value="1"/>
</dbReference>
<dbReference type="PIRSF" id="PIRSF001363">
    <property type="entry name" value="Malate_synth"/>
    <property type="match status" value="1"/>
</dbReference>